<dbReference type="GO" id="GO:0051028">
    <property type="term" value="P:mRNA transport"/>
    <property type="evidence" value="ECO:0007669"/>
    <property type="project" value="UniProtKB-UniRule"/>
</dbReference>
<dbReference type="FunCoup" id="A0A1S3KFQ2">
    <property type="interactions" value="1647"/>
</dbReference>
<dbReference type="InParanoid" id="A0A1S3KFQ2"/>
<keyword evidence="6" id="KW-1185">Reference proteome</keyword>
<dbReference type="GO" id="GO:0005737">
    <property type="term" value="C:cytoplasm"/>
    <property type="evidence" value="ECO:0007669"/>
    <property type="project" value="UniProtKB-SubCell"/>
</dbReference>
<dbReference type="GeneID" id="106181279"/>
<keyword evidence="3 4" id="KW-0539">Nucleus</keyword>
<dbReference type="GO" id="GO:0006913">
    <property type="term" value="P:nucleocytoplasmic transport"/>
    <property type="evidence" value="ECO:0007669"/>
    <property type="project" value="UniProtKB-UniRule"/>
</dbReference>
<name>A0A1S3KFQ2_LINAN</name>
<dbReference type="Gene3D" id="3.10.450.50">
    <property type="match status" value="1"/>
</dbReference>
<evidence type="ECO:0000256" key="4">
    <source>
        <dbReference type="RuleBase" id="RU369002"/>
    </source>
</evidence>
<dbReference type="FunFam" id="3.10.450.50:FF:000006">
    <property type="entry name" value="NTF2-related export protein 2 isoform 1"/>
    <property type="match status" value="1"/>
</dbReference>
<reference evidence="7" key="1">
    <citation type="submission" date="2025-08" db="UniProtKB">
        <authorList>
            <consortium name="RefSeq"/>
        </authorList>
    </citation>
    <scope>IDENTIFICATION</scope>
    <source>
        <tissue evidence="7">Gonads</tissue>
    </source>
</reference>
<comment type="subcellular location">
    <subcellularLocation>
        <location evidence="4">Cytoplasm</location>
    </subcellularLocation>
    <subcellularLocation>
        <location evidence="4">Nucleus</location>
    </subcellularLocation>
</comment>
<dbReference type="Proteomes" id="UP000085678">
    <property type="component" value="Unplaced"/>
</dbReference>
<accession>A0A1S3KFQ2</accession>
<dbReference type="CDD" id="cd00780">
    <property type="entry name" value="NTF2"/>
    <property type="match status" value="1"/>
</dbReference>
<evidence type="ECO:0000313" key="7">
    <source>
        <dbReference type="RefSeq" id="XP_013421061.1"/>
    </source>
</evidence>
<proteinExistence type="predicted"/>
<dbReference type="RefSeq" id="XP_013421061.1">
    <property type="nucleotide sequence ID" value="XM_013565607.1"/>
</dbReference>
<dbReference type="PANTHER" id="PTHR12612">
    <property type="entry name" value="NUCLEAR TRANSPORT FACTOR 2"/>
    <property type="match status" value="1"/>
</dbReference>
<dbReference type="OMA" id="HFTRLYY"/>
<keyword evidence="1 4" id="KW-0813">Transport</keyword>
<gene>
    <name evidence="7" type="primary">LOC106181279</name>
</gene>
<dbReference type="KEGG" id="lak:106181279"/>
<dbReference type="GO" id="GO:0005634">
    <property type="term" value="C:nucleus"/>
    <property type="evidence" value="ECO:0007669"/>
    <property type="project" value="UniProtKB-SubCell"/>
</dbReference>
<keyword evidence="4" id="KW-0963">Cytoplasm</keyword>
<evidence type="ECO:0000256" key="2">
    <source>
        <dbReference type="ARBA" id="ARBA00022927"/>
    </source>
</evidence>
<comment type="function">
    <text evidence="4">Has a role in nuclear-cytoplasmic transport of proteins and mRNAs.</text>
</comment>
<dbReference type="OrthoDB" id="25408at2759"/>
<feature type="domain" description="NTF2" evidence="5">
    <location>
        <begin position="18"/>
        <end position="139"/>
    </location>
</feature>
<dbReference type="InterPro" id="IPR002075">
    <property type="entry name" value="NTF2_dom"/>
</dbReference>
<sequence>MATDLQDPKFRIDQASQAGQEFAKLYYETFDKRRTLLPKLYLPSATMVWQGNPVSGMDAIAKFQESLPTSEVSLESVDCQPLPDSVTQGQTSILVSTCGAVTFHGNPIRTFTQSFMLTVHKTDESKAISWKIASDCFRLQDS</sequence>
<evidence type="ECO:0000313" key="6">
    <source>
        <dbReference type="Proteomes" id="UP000085678"/>
    </source>
</evidence>
<dbReference type="AlphaFoldDB" id="A0A1S3KFQ2"/>
<dbReference type="InterPro" id="IPR045875">
    <property type="entry name" value="NTF2"/>
</dbReference>
<evidence type="ECO:0000256" key="3">
    <source>
        <dbReference type="ARBA" id="ARBA00023242"/>
    </source>
</evidence>
<dbReference type="Pfam" id="PF02136">
    <property type="entry name" value="NTF2"/>
    <property type="match status" value="1"/>
</dbReference>
<evidence type="ECO:0000256" key="1">
    <source>
        <dbReference type="ARBA" id="ARBA00022448"/>
    </source>
</evidence>
<protein>
    <recommendedName>
        <fullName evidence="4">NTF2-related export protein</fullName>
    </recommendedName>
</protein>
<organism evidence="6 7">
    <name type="scientific">Lingula anatina</name>
    <name type="common">Brachiopod</name>
    <name type="synonym">Lingula unguis</name>
    <dbReference type="NCBI Taxonomy" id="7574"/>
    <lineage>
        <taxon>Eukaryota</taxon>
        <taxon>Metazoa</taxon>
        <taxon>Spiralia</taxon>
        <taxon>Lophotrochozoa</taxon>
        <taxon>Brachiopoda</taxon>
        <taxon>Linguliformea</taxon>
        <taxon>Lingulata</taxon>
        <taxon>Lingulida</taxon>
        <taxon>Linguloidea</taxon>
        <taxon>Lingulidae</taxon>
        <taxon>Lingula</taxon>
    </lineage>
</organism>
<dbReference type="PROSITE" id="PS50177">
    <property type="entry name" value="NTF2_DOMAIN"/>
    <property type="match status" value="1"/>
</dbReference>
<dbReference type="InterPro" id="IPR018222">
    <property type="entry name" value="Nuclear_transport_factor_2_euk"/>
</dbReference>
<dbReference type="STRING" id="7574.A0A1S3KFQ2"/>
<dbReference type="GO" id="GO:0015031">
    <property type="term" value="P:protein transport"/>
    <property type="evidence" value="ECO:0007669"/>
    <property type="project" value="UniProtKB-KW"/>
</dbReference>
<dbReference type="SUPFAM" id="SSF54427">
    <property type="entry name" value="NTF2-like"/>
    <property type="match status" value="1"/>
</dbReference>
<keyword evidence="2 4" id="KW-0653">Protein transport</keyword>
<dbReference type="InterPro" id="IPR032710">
    <property type="entry name" value="NTF2-like_dom_sf"/>
</dbReference>
<evidence type="ECO:0000259" key="5">
    <source>
        <dbReference type="PROSITE" id="PS50177"/>
    </source>
</evidence>